<feature type="region of interest" description="Disordered" evidence="1">
    <location>
        <begin position="1"/>
        <end position="22"/>
    </location>
</feature>
<gene>
    <name evidence="2" type="ORF">L484_002675</name>
</gene>
<reference evidence="3" key="1">
    <citation type="submission" date="2013-01" db="EMBL/GenBank/DDBJ databases">
        <title>Draft Genome Sequence of a Mulberry Tree, Morus notabilis C.K. Schneid.</title>
        <authorList>
            <person name="He N."/>
            <person name="Zhao S."/>
        </authorList>
    </citation>
    <scope>NUCLEOTIDE SEQUENCE</scope>
</reference>
<keyword evidence="3" id="KW-1185">Reference proteome</keyword>
<protein>
    <submittedName>
        <fullName evidence="2">Uncharacterized protein</fullName>
    </submittedName>
</protein>
<evidence type="ECO:0000313" key="3">
    <source>
        <dbReference type="Proteomes" id="UP000030645"/>
    </source>
</evidence>
<dbReference type="AlphaFoldDB" id="W9RIF1"/>
<proteinExistence type="predicted"/>
<evidence type="ECO:0000256" key="1">
    <source>
        <dbReference type="SAM" id="MobiDB-lite"/>
    </source>
</evidence>
<dbReference type="EMBL" id="KE344681">
    <property type="protein sequence ID" value="EXB75453.1"/>
    <property type="molecule type" value="Genomic_DNA"/>
</dbReference>
<sequence>MNTAQMRACKPNPTETHRSDCEPHYDSALQQHLLRSSRSSNPHAPRVSLSPGIFQLWILCIDLTELSFLVHLPHVQRFERAARFV</sequence>
<accession>W9RIF1</accession>
<dbReference type="Proteomes" id="UP000030645">
    <property type="component" value="Unassembled WGS sequence"/>
</dbReference>
<name>W9RIF1_9ROSA</name>
<evidence type="ECO:0000313" key="2">
    <source>
        <dbReference type="EMBL" id="EXB75453.1"/>
    </source>
</evidence>
<organism evidence="2 3">
    <name type="scientific">Morus notabilis</name>
    <dbReference type="NCBI Taxonomy" id="981085"/>
    <lineage>
        <taxon>Eukaryota</taxon>
        <taxon>Viridiplantae</taxon>
        <taxon>Streptophyta</taxon>
        <taxon>Embryophyta</taxon>
        <taxon>Tracheophyta</taxon>
        <taxon>Spermatophyta</taxon>
        <taxon>Magnoliopsida</taxon>
        <taxon>eudicotyledons</taxon>
        <taxon>Gunneridae</taxon>
        <taxon>Pentapetalae</taxon>
        <taxon>rosids</taxon>
        <taxon>fabids</taxon>
        <taxon>Rosales</taxon>
        <taxon>Moraceae</taxon>
        <taxon>Moreae</taxon>
        <taxon>Morus</taxon>
    </lineage>
</organism>